<protein>
    <recommendedName>
        <fullName evidence="15">Synaptobrevin</fullName>
    </recommendedName>
</protein>
<feature type="transmembrane region" description="Helical" evidence="12">
    <location>
        <begin position="274"/>
        <end position="294"/>
    </location>
</feature>
<dbReference type="EMBL" id="MU003782">
    <property type="protein sequence ID" value="KAF2722496.1"/>
    <property type="molecule type" value="Genomic_DNA"/>
</dbReference>
<evidence type="ECO:0000256" key="2">
    <source>
        <dbReference type="ARBA" id="ARBA00007891"/>
    </source>
</evidence>
<evidence type="ECO:0000256" key="1">
    <source>
        <dbReference type="ARBA" id="ARBA00004163"/>
    </source>
</evidence>
<evidence type="ECO:0000256" key="9">
    <source>
        <dbReference type="ARBA" id="ARBA00023136"/>
    </source>
</evidence>
<keyword evidence="6" id="KW-0931">ER-Golgi transport</keyword>
<comment type="caution">
    <text evidence="13">The sequence shown here is derived from an EMBL/GenBank/DDBJ whole genome shotgun (WGS) entry which is preliminary data.</text>
</comment>
<dbReference type="InterPro" id="IPR019150">
    <property type="entry name" value="Vesicle_transport_protein_Use1"/>
</dbReference>
<sequence>MDSSLSRLLSKLEVSISNEKLASSPYERKRVQANLDSARAILLSQEKQASTIQIQNKRQQAQADLQQKRDQIKALSDRVKEIQDAAVDEDSDEDDSDTQEAMNNGFAPAIRDVDSGIEAAAPSPQLIAGPASPSSQQDATPNSELRSRRAAGVSASDNHSAASTTALQQLFAGRSSTSQQQQGFSSADPNISKHEQLISHNRTTQESLTTSLLGLAQALKESSNQFSSSLQAEKEVLSRAESSLEGSSKGMEAAERRMGTLRKMSEGQGWLGRLKLYGMIGGLWVACFLIVFIGPKLRF</sequence>
<evidence type="ECO:0000313" key="14">
    <source>
        <dbReference type="Proteomes" id="UP000799441"/>
    </source>
</evidence>
<evidence type="ECO:0000256" key="4">
    <source>
        <dbReference type="ARBA" id="ARBA00022692"/>
    </source>
</evidence>
<dbReference type="GO" id="GO:0005484">
    <property type="term" value="F:SNAP receptor activity"/>
    <property type="evidence" value="ECO:0007669"/>
    <property type="project" value="TreeGrafter"/>
</dbReference>
<feature type="compositionally biased region" description="Polar residues" evidence="11">
    <location>
        <begin position="132"/>
        <end position="144"/>
    </location>
</feature>
<evidence type="ECO:0000256" key="12">
    <source>
        <dbReference type="SAM" id="Phobius"/>
    </source>
</evidence>
<dbReference type="AlphaFoldDB" id="A0A9P4QCM9"/>
<dbReference type="GO" id="GO:0031201">
    <property type="term" value="C:SNARE complex"/>
    <property type="evidence" value="ECO:0007669"/>
    <property type="project" value="TreeGrafter"/>
</dbReference>
<accession>A0A9P4QCM9</accession>
<dbReference type="OrthoDB" id="3231855at2759"/>
<evidence type="ECO:0000256" key="6">
    <source>
        <dbReference type="ARBA" id="ARBA00022892"/>
    </source>
</evidence>
<dbReference type="PANTHER" id="PTHR13050">
    <property type="entry name" value="USE1-LIKE PROTEIN"/>
    <property type="match status" value="1"/>
</dbReference>
<dbReference type="GO" id="GO:0015031">
    <property type="term" value="P:protein transport"/>
    <property type="evidence" value="ECO:0007669"/>
    <property type="project" value="UniProtKB-KW"/>
</dbReference>
<name>A0A9P4QCM9_9PEZI</name>
<proteinExistence type="inferred from homology"/>
<evidence type="ECO:0000256" key="3">
    <source>
        <dbReference type="ARBA" id="ARBA00022448"/>
    </source>
</evidence>
<keyword evidence="10" id="KW-0175">Coiled coil</keyword>
<dbReference type="GO" id="GO:0006890">
    <property type="term" value="P:retrograde vesicle-mediated transport, Golgi to endoplasmic reticulum"/>
    <property type="evidence" value="ECO:0007669"/>
    <property type="project" value="TreeGrafter"/>
</dbReference>
<dbReference type="PANTHER" id="PTHR13050:SF7">
    <property type="entry name" value="VESICLE TRANSPORT PROTEIN USE1"/>
    <property type="match status" value="1"/>
</dbReference>
<keyword evidence="3" id="KW-0813">Transport</keyword>
<reference evidence="13" key="1">
    <citation type="journal article" date="2020" name="Stud. Mycol.">
        <title>101 Dothideomycetes genomes: a test case for predicting lifestyles and emergence of pathogens.</title>
        <authorList>
            <person name="Haridas S."/>
            <person name="Albert R."/>
            <person name="Binder M."/>
            <person name="Bloem J."/>
            <person name="Labutti K."/>
            <person name="Salamov A."/>
            <person name="Andreopoulos B."/>
            <person name="Baker S."/>
            <person name="Barry K."/>
            <person name="Bills G."/>
            <person name="Bluhm B."/>
            <person name="Cannon C."/>
            <person name="Castanera R."/>
            <person name="Culley D."/>
            <person name="Daum C."/>
            <person name="Ezra D."/>
            <person name="Gonzalez J."/>
            <person name="Henrissat B."/>
            <person name="Kuo A."/>
            <person name="Liang C."/>
            <person name="Lipzen A."/>
            <person name="Lutzoni F."/>
            <person name="Magnuson J."/>
            <person name="Mondo S."/>
            <person name="Nolan M."/>
            <person name="Ohm R."/>
            <person name="Pangilinan J."/>
            <person name="Park H.-J."/>
            <person name="Ramirez L."/>
            <person name="Alfaro M."/>
            <person name="Sun H."/>
            <person name="Tritt A."/>
            <person name="Yoshinaga Y."/>
            <person name="Zwiers L.-H."/>
            <person name="Turgeon B."/>
            <person name="Goodwin S."/>
            <person name="Spatafora J."/>
            <person name="Crous P."/>
            <person name="Grigoriev I."/>
        </authorList>
    </citation>
    <scope>NUCLEOTIDE SEQUENCE</scope>
    <source>
        <strain evidence="13">CBS 116435</strain>
    </source>
</reference>
<feature type="coiled-coil region" evidence="10">
    <location>
        <begin position="51"/>
        <end position="85"/>
    </location>
</feature>
<feature type="region of interest" description="Disordered" evidence="11">
    <location>
        <begin position="123"/>
        <end position="162"/>
    </location>
</feature>
<keyword evidence="4 12" id="KW-0812">Transmembrane</keyword>
<evidence type="ECO:0008006" key="15">
    <source>
        <dbReference type="Google" id="ProtNLM"/>
    </source>
</evidence>
<keyword evidence="7" id="KW-0653">Protein transport</keyword>
<evidence type="ECO:0000256" key="10">
    <source>
        <dbReference type="SAM" id="Coils"/>
    </source>
</evidence>
<organism evidence="13 14">
    <name type="scientific">Polychaeton citri CBS 116435</name>
    <dbReference type="NCBI Taxonomy" id="1314669"/>
    <lineage>
        <taxon>Eukaryota</taxon>
        <taxon>Fungi</taxon>
        <taxon>Dikarya</taxon>
        <taxon>Ascomycota</taxon>
        <taxon>Pezizomycotina</taxon>
        <taxon>Dothideomycetes</taxon>
        <taxon>Dothideomycetidae</taxon>
        <taxon>Capnodiales</taxon>
        <taxon>Capnodiaceae</taxon>
        <taxon>Polychaeton</taxon>
    </lineage>
</organism>
<gene>
    <name evidence="13" type="ORF">K431DRAFT_283908</name>
</gene>
<evidence type="ECO:0000313" key="13">
    <source>
        <dbReference type="EMBL" id="KAF2722496.1"/>
    </source>
</evidence>
<evidence type="ECO:0000256" key="8">
    <source>
        <dbReference type="ARBA" id="ARBA00022989"/>
    </source>
</evidence>
<evidence type="ECO:0000256" key="5">
    <source>
        <dbReference type="ARBA" id="ARBA00022824"/>
    </source>
</evidence>
<dbReference type="GO" id="GO:0005789">
    <property type="term" value="C:endoplasmic reticulum membrane"/>
    <property type="evidence" value="ECO:0007669"/>
    <property type="project" value="UniProtKB-SubCell"/>
</dbReference>
<keyword evidence="9 12" id="KW-0472">Membrane</keyword>
<evidence type="ECO:0000256" key="7">
    <source>
        <dbReference type="ARBA" id="ARBA00022927"/>
    </source>
</evidence>
<keyword evidence="14" id="KW-1185">Reference proteome</keyword>
<evidence type="ECO:0000256" key="11">
    <source>
        <dbReference type="SAM" id="MobiDB-lite"/>
    </source>
</evidence>
<keyword evidence="8 12" id="KW-1133">Transmembrane helix</keyword>
<comment type="similarity">
    <text evidence="2">Belongs to the USE1 family.</text>
</comment>
<comment type="subcellular location">
    <subcellularLocation>
        <location evidence="1">Endoplasmic reticulum membrane</location>
        <topology evidence="1">Single-pass type IV membrane protein</topology>
    </subcellularLocation>
</comment>
<dbReference type="Proteomes" id="UP000799441">
    <property type="component" value="Unassembled WGS sequence"/>
</dbReference>
<keyword evidence="5" id="KW-0256">Endoplasmic reticulum</keyword>